<dbReference type="InterPro" id="IPR011206">
    <property type="entry name" value="Citrate_lyase_beta/mcl1/mcl2"/>
</dbReference>
<dbReference type="RefSeq" id="WP_225239577.1">
    <property type="nucleotide sequence ID" value="NZ_JAHYBX010000006.1"/>
</dbReference>
<name>A0ABS7YEJ8_9BURK</name>
<evidence type="ECO:0000313" key="6">
    <source>
        <dbReference type="Proteomes" id="UP001198602"/>
    </source>
</evidence>
<dbReference type="PIRSF" id="PIRSF015582">
    <property type="entry name" value="Cit_lyase_B"/>
    <property type="match status" value="1"/>
</dbReference>
<dbReference type="SUPFAM" id="SSF51621">
    <property type="entry name" value="Phosphoenolpyruvate/pyruvate domain"/>
    <property type="match status" value="1"/>
</dbReference>
<proteinExistence type="predicted"/>
<dbReference type="EMBL" id="JAHYBX010000006">
    <property type="protein sequence ID" value="MCA1857361.1"/>
    <property type="molecule type" value="Genomic_DNA"/>
</dbReference>
<dbReference type="PANTHER" id="PTHR32308">
    <property type="entry name" value="LYASE BETA SUBUNIT, PUTATIVE (AFU_ORTHOLOGUE AFUA_4G13030)-RELATED"/>
    <property type="match status" value="1"/>
</dbReference>
<dbReference type="PANTHER" id="PTHR32308:SF0">
    <property type="entry name" value="HPCH_HPAI ALDOLASE_CITRATE LYASE DOMAIN-CONTAINING PROTEIN"/>
    <property type="match status" value="1"/>
</dbReference>
<evidence type="ECO:0000256" key="2">
    <source>
        <dbReference type="ARBA" id="ARBA00022723"/>
    </source>
</evidence>
<keyword evidence="5" id="KW-0456">Lyase</keyword>
<dbReference type="InterPro" id="IPR015813">
    <property type="entry name" value="Pyrv/PenolPyrv_kinase-like_dom"/>
</dbReference>
<sequence length="280" mass="28832">MSAAGMRCLLFVPGNRPERFGKALASGADAVVIDLEDAVPPAERAAARAAVMDYLARPRPAGVALGVRLSALSTADGLRDLLALADSGARPDFAMLAKVGDASELRIAAGLTHASIALLALVETPAGLARVEEIAGAGPRLAGLMFGGGDFAAEARAEFHWEPLLYARQRLAAAAAAAGIDAIDVPFLDVADAAGLEAETRRVLSLGYTCKAAIHPAQVAPIQSCFTAEPALLARARAVVAAAANHGEGAFSFEGRMIDRPVLLAMQRIVALAERQAAHS</sequence>
<keyword evidence="6" id="KW-1185">Reference proteome</keyword>
<dbReference type="GO" id="GO:0016829">
    <property type="term" value="F:lyase activity"/>
    <property type="evidence" value="ECO:0007669"/>
    <property type="project" value="UniProtKB-KW"/>
</dbReference>
<dbReference type="Proteomes" id="UP001198602">
    <property type="component" value="Unassembled WGS sequence"/>
</dbReference>
<organism evidence="5 6">
    <name type="scientific">Massilia hydrophila</name>
    <dbReference type="NCBI Taxonomy" id="3044279"/>
    <lineage>
        <taxon>Bacteria</taxon>
        <taxon>Pseudomonadati</taxon>
        <taxon>Pseudomonadota</taxon>
        <taxon>Betaproteobacteria</taxon>
        <taxon>Burkholderiales</taxon>
        <taxon>Oxalobacteraceae</taxon>
        <taxon>Telluria group</taxon>
        <taxon>Massilia</taxon>
    </lineage>
</organism>
<protein>
    <submittedName>
        <fullName evidence="5">CoA ester lyase</fullName>
    </submittedName>
</protein>
<dbReference type="Pfam" id="PF03328">
    <property type="entry name" value="HpcH_HpaI"/>
    <property type="match status" value="1"/>
</dbReference>
<evidence type="ECO:0000259" key="4">
    <source>
        <dbReference type="Pfam" id="PF03328"/>
    </source>
</evidence>
<keyword evidence="2" id="KW-0479">Metal-binding</keyword>
<feature type="domain" description="HpcH/HpaI aldolase/citrate lyase" evidence="4">
    <location>
        <begin position="7"/>
        <end position="216"/>
    </location>
</feature>
<comment type="cofactor">
    <cofactor evidence="1">
        <name>Mg(2+)</name>
        <dbReference type="ChEBI" id="CHEBI:18420"/>
    </cofactor>
</comment>
<accession>A0ABS7YEJ8</accession>
<dbReference type="InterPro" id="IPR005000">
    <property type="entry name" value="Aldolase/citrate-lyase_domain"/>
</dbReference>
<dbReference type="InterPro" id="IPR040442">
    <property type="entry name" value="Pyrv_kinase-like_dom_sf"/>
</dbReference>
<reference evidence="5 6" key="1">
    <citation type="submission" date="2021-07" db="EMBL/GenBank/DDBJ databases">
        <title>Characterization of Violacein-producing bacteria and related species.</title>
        <authorList>
            <person name="Wilson H.S."/>
            <person name="De Leon M.E."/>
        </authorList>
    </citation>
    <scope>NUCLEOTIDE SEQUENCE [LARGE SCALE GENOMIC DNA]</scope>
    <source>
        <strain evidence="5 6">HSC-2F05</strain>
    </source>
</reference>
<dbReference type="Gene3D" id="3.20.20.60">
    <property type="entry name" value="Phosphoenolpyruvate-binding domains"/>
    <property type="match status" value="1"/>
</dbReference>
<gene>
    <name evidence="5" type="ORF">LE190_15715</name>
</gene>
<evidence type="ECO:0000313" key="5">
    <source>
        <dbReference type="EMBL" id="MCA1857361.1"/>
    </source>
</evidence>
<keyword evidence="3" id="KW-0460">Magnesium</keyword>
<comment type="caution">
    <text evidence="5">The sequence shown here is derived from an EMBL/GenBank/DDBJ whole genome shotgun (WGS) entry which is preliminary data.</text>
</comment>
<evidence type="ECO:0000256" key="1">
    <source>
        <dbReference type="ARBA" id="ARBA00001946"/>
    </source>
</evidence>
<evidence type="ECO:0000256" key="3">
    <source>
        <dbReference type="ARBA" id="ARBA00022842"/>
    </source>
</evidence>